<keyword evidence="2" id="KW-0378">Hydrolase</keyword>
<dbReference type="InterPro" id="IPR050266">
    <property type="entry name" value="AB_hydrolase_sf"/>
</dbReference>
<dbReference type="GO" id="GO:0016787">
    <property type="term" value="F:hydrolase activity"/>
    <property type="evidence" value="ECO:0007669"/>
    <property type="project" value="UniProtKB-KW"/>
</dbReference>
<sequence>MVEAPSKGGARTPLVLVPGLLCDERLWRYQADSLIRLADPQIASVIKGASVAEMSRAVLGAAPERFALAGLSMGGYVAWEILRVAPARVARLALLDTSARADTPEQTAARRKLIKLAQDGRFDEVPRKLLPMLIHPDRLDDAELTSEVLDMAESVGPEAFVSQEEAIIERPDSREGLKNIACPTLVLCGREDTVTPLRLHEEMASLIPNARLRVVEGCGHLSTLERPEEVSAALRDWLAMM</sequence>
<evidence type="ECO:0000259" key="1">
    <source>
        <dbReference type="Pfam" id="PF00561"/>
    </source>
</evidence>
<dbReference type="AlphaFoldDB" id="A0A6J4R9A2"/>
<dbReference type="PANTHER" id="PTHR43798">
    <property type="entry name" value="MONOACYLGLYCEROL LIPASE"/>
    <property type="match status" value="1"/>
</dbReference>
<reference evidence="2" key="1">
    <citation type="submission" date="2020-02" db="EMBL/GenBank/DDBJ databases">
        <authorList>
            <person name="Meier V. D."/>
        </authorList>
    </citation>
    <scope>NUCLEOTIDE SEQUENCE</scope>
    <source>
        <strain evidence="2">AVDCRST_MAG37</strain>
    </source>
</reference>
<dbReference type="InterPro" id="IPR029058">
    <property type="entry name" value="AB_hydrolase_fold"/>
</dbReference>
<protein>
    <submittedName>
        <fullName evidence="2">Hydrolase</fullName>
    </submittedName>
</protein>
<dbReference type="Gene3D" id="3.40.50.1820">
    <property type="entry name" value="alpha/beta hydrolase"/>
    <property type="match status" value="1"/>
</dbReference>
<dbReference type="InterPro" id="IPR000073">
    <property type="entry name" value="AB_hydrolase_1"/>
</dbReference>
<proteinExistence type="predicted"/>
<accession>A0A6J4R9A2</accession>
<feature type="domain" description="AB hydrolase-1" evidence="1">
    <location>
        <begin position="64"/>
        <end position="227"/>
    </location>
</feature>
<evidence type="ECO:0000313" key="2">
    <source>
        <dbReference type="EMBL" id="CAA9459229.1"/>
    </source>
</evidence>
<dbReference type="Pfam" id="PF00561">
    <property type="entry name" value="Abhydrolase_1"/>
    <property type="match status" value="1"/>
</dbReference>
<dbReference type="SUPFAM" id="SSF53474">
    <property type="entry name" value="alpha/beta-Hydrolases"/>
    <property type="match status" value="1"/>
</dbReference>
<dbReference type="PANTHER" id="PTHR43798:SF29">
    <property type="entry name" value="AB HYDROLASE-1 DOMAIN-CONTAINING PROTEIN"/>
    <property type="match status" value="1"/>
</dbReference>
<dbReference type="PRINTS" id="PR00111">
    <property type="entry name" value="ABHYDROLASE"/>
</dbReference>
<dbReference type="EMBL" id="CADCVD010000181">
    <property type="protein sequence ID" value="CAA9459229.1"/>
    <property type="molecule type" value="Genomic_DNA"/>
</dbReference>
<name>A0A6J4R9A2_9ACTN</name>
<gene>
    <name evidence="2" type="ORF">AVDCRST_MAG37-3496</name>
</gene>
<organism evidence="2">
    <name type="scientific">uncultured Rubrobacteraceae bacterium</name>
    <dbReference type="NCBI Taxonomy" id="349277"/>
    <lineage>
        <taxon>Bacteria</taxon>
        <taxon>Bacillati</taxon>
        <taxon>Actinomycetota</taxon>
        <taxon>Rubrobacteria</taxon>
        <taxon>Rubrobacterales</taxon>
        <taxon>Rubrobacteraceae</taxon>
        <taxon>environmental samples</taxon>
    </lineage>
</organism>